<feature type="transmembrane region" description="Helical" evidence="6">
    <location>
        <begin position="453"/>
        <end position="477"/>
    </location>
</feature>
<feature type="compositionally biased region" description="Polar residues" evidence="5">
    <location>
        <begin position="56"/>
        <end position="66"/>
    </location>
</feature>
<feature type="region of interest" description="Disordered" evidence="5">
    <location>
        <begin position="1"/>
        <end position="92"/>
    </location>
</feature>
<feature type="transmembrane region" description="Helical" evidence="6">
    <location>
        <begin position="385"/>
        <end position="406"/>
    </location>
</feature>
<comment type="caution">
    <text evidence="8">The sequence shown here is derived from an EMBL/GenBank/DDBJ whole genome shotgun (WGS) entry which is preliminary data.</text>
</comment>
<dbReference type="InterPro" id="IPR011701">
    <property type="entry name" value="MFS"/>
</dbReference>
<evidence type="ECO:0000256" key="3">
    <source>
        <dbReference type="ARBA" id="ARBA00022989"/>
    </source>
</evidence>
<evidence type="ECO:0000313" key="9">
    <source>
        <dbReference type="Proteomes" id="UP000301737"/>
    </source>
</evidence>
<evidence type="ECO:0000256" key="1">
    <source>
        <dbReference type="ARBA" id="ARBA00004141"/>
    </source>
</evidence>
<evidence type="ECO:0000256" key="5">
    <source>
        <dbReference type="SAM" id="MobiDB-lite"/>
    </source>
</evidence>
<feature type="compositionally biased region" description="Basic and acidic residues" evidence="5">
    <location>
        <begin position="568"/>
        <end position="582"/>
    </location>
</feature>
<dbReference type="SUPFAM" id="SSF103473">
    <property type="entry name" value="MFS general substrate transporter"/>
    <property type="match status" value="1"/>
</dbReference>
<feature type="transmembrane region" description="Helical" evidence="6">
    <location>
        <begin position="524"/>
        <end position="547"/>
    </location>
</feature>
<dbReference type="OrthoDB" id="5376138at2759"/>
<feature type="region of interest" description="Disordered" evidence="5">
    <location>
        <begin position="567"/>
        <end position="597"/>
    </location>
</feature>
<dbReference type="Gene3D" id="1.20.1250.20">
    <property type="entry name" value="MFS general substrate transporter like domains"/>
    <property type="match status" value="1"/>
</dbReference>
<dbReference type="GO" id="GO:0022857">
    <property type="term" value="F:transmembrane transporter activity"/>
    <property type="evidence" value="ECO:0007669"/>
    <property type="project" value="InterPro"/>
</dbReference>
<dbReference type="InterPro" id="IPR020846">
    <property type="entry name" value="MFS_dom"/>
</dbReference>
<name>A0A4C2EBM9_9SACH</name>
<gene>
    <name evidence="8" type="ORF">ZYGM_000114</name>
</gene>
<dbReference type="Pfam" id="PF07690">
    <property type="entry name" value="MFS_1"/>
    <property type="match status" value="1"/>
</dbReference>
<feature type="transmembrane region" description="Helical" evidence="6">
    <location>
        <begin position="210"/>
        <end position="230"/>
    </location>
</feature>
<comment type="subcellular location">
    <subcellularLocation>
        <location evidence="1">Membrane</location>
        <topology evidence="1">Multi-pass membrane protein</topology>
    </subcellularLocation>
</comment>
<evidence type="ECO:0000256" key="4">
    <source>
        <dbReference type="ARBA" id="ARBA00023136"/>
    </source>
</evidence>
<dbReference type="PROSITE" id="PS50850">
    <property type="entry name" value="MFS"/>
    <property type="match status" value="1"/>
</dbReference>
<organism evidence="8 9">
    <name type="scientific">Zygosaccharomyces mellis</name>
    <dbReference type="NCBI Taxonomy" id="42258"/>
    <lineage>
        <taxon>Eukaryota</taxon>
        <taxon>Fungi</taxon>
        <taxon>Dikarya</taxon>
        <taxon>Ascomycota</taxon>
        <taxon>Saccharomycotina</taxon>
        <taxon>Saccharomycetes</taxon>
        <taxon>Saccharomycetales</taxon>
        <taxon>Saccharomycetaceae</taxon>
        <taxon>Zygosaccharomyces</taxon>
    </lineage>
</organism>
<dbReference type="AlphaFoldDB" id="A0A4C2EBM9"/>
<dbReference type="InterPro" id="IPR036259">
    <property type="entry name" value="MFS_trans_sf"/>
</dbReference>
<feature type="transmembrane region" description="Helical" evidence="6">
    <location>
        <begin position="273"/>
        <end position="293"/>
    </location>
</feature>
<dbReference type="PANTHER" id="PTHR23502">
    <property type="entry name" value="MAJOR FACILITATOR SUPERFAMILY"/>
    <property type="match status" value="1"/>
</dbReference>
<keyword evidence="9" id="KW-1185">Reference proteome</keyword>
<evidence type="ECO:0000313" key="8">
    <source>
        <dbReference type="EMBL" id="GCF01565.1"/>
    </source>
</evidence>
<feature type="domain" description="Major facilitator superfamily (MFS) profile" evidence="7">
    <location>
        <begin position="120"/>
        <end position="550"/>
    </location>
</feature>
<evidence type="ECO:0000256" key="6">
    <source>
        <dbReference type="SAM" id="Phobius"/>
    </source>
</evidence>
<protein>
    <recommendedName>
        <fullName evidence="7">Major facilitator superfamily (MFS) profile domain-containing protein</fullName>
    </recommendedName>
</protein>
<dbReference type="EMBL" id="BIMX01000036">
    <property type="protein sequence ID" value="GCF01565.1"/>
    <property type="molecule type" value="Genomic_DNA"/>
</dbReference>
<feature type="transmembrane region" description="Helical" evidence="6">
    <location>
        <begin position="498"/>
        <end position="518"/>
    </location>
</feature>
<feature type="transmembrane region" description="Helical" evidence="6">
    <location>
        <begin position="427"/>
        <end position="447"/>
    </location>
</feature>
<dbReference type="Proteomes" id="UP000301737">
    <property type="component" value="Unassembled WGS sequence"/>
</dbReference>
<sequence length="597" mass="66568">MPNINNENDDLSTNGQGPLEDTSPYYETDSNQYNKSLEDDEAAANAAKLGIDNGDENTVSPSGSTSHRGKRRKSLVSTQESVAHVSPYEQDPDPEKHVLKEWDCYDHLGYSFSTRRKWSVIAVIGICQLSMNFNTSVYPHATPLIAKDFNISEQAANTSQMIFLVSYAFGCELWAPWSEEYGRWIVMQCSLLSSNIWQILGGLAPNFGSIVVARFLGGISLAGGSVTLGVAADMWDSADHGYAVAFVVLCSVGGTVIGPVFGGLMEEHLSWHWNFWIQLMFNGVTQILHFFIVPETRSTVIMDRLAKKLRKSGSDPHAYGPGEVKPFSLKELLKTWIRPFHMFVCEPIVLFCSLLSGFADHLIFICNQAFGPIFEQWHFSTTAQGLTFITLVIAYLIGYVLHLIDIREQRKIMDRMLHSPRGPERRLLLLLFLAPMLSIGLFGFAWTTMGPHYTPWIAPCIFSAVLGIGNYSIYMATIDYMVAAYGPYSASATGGNGFARDFLAGIAAMYATPLYNNIGHRFHFQWASTLLGCLGILCTIPIYVFYWKGPTIRKRSKFAQALSEEFEEGRRKEHKYQQKEQEGSATSTTLGSAVEDV</sequence>
<dbReference type="GO" id="GO:0005886">
    <property type="term" value="C:plasma membrane"/>
    <property type="evidence" value="ECO:0007669"/>
    <property type="project" value="TreeGrafter"/>
</dbReference>
<keyword evidence="3 6" id="KW-1133">Transmembrane helix</keyword>
<dbReference type="FunFam" id="1.20.1250.20:FF:000088">
    <property type="entry name" value="MFS multidrug transporter, putative"/>
    <property type="match status" value="1"/>
</dbReference>
<evidence type="ECO:0000259" key="7">
    <source>
        <dbReference type="PROSITE" id="PS50850"/>
    </source>
</evidence>
<dbReference type="PANTHER" id="PTHR23502:SF3">
    <property type="entry name" value="MAJOR FACILITATOR SUPERFAMILY (MFS) PROFILE DOMAIN-CONTAINING PROTEIN-RELATED"/>
    <property type="match status" value="1"/>
</dbReference>
<feature type="transmembrane region" description="Helical" evidence="6">
    <location>
        <begin position="242"/>
        <end position="261"/>
    </location>
</feature>
<proteinExistence type="predicted"/>
<accession>A0A4C2EBM9</accession>
<reference evidence="8 9" key="1">
    <citation type="submission" date="2019-01" db="EMBL/GenBank/DDBJ databases">
        <title>Draft Genome Sequencing of Zygosaccharomyces mellis Ca-7.</title>
        <authorList>
            <person name="Shiwa Y."/>
            <person name="Kanesaki Y."/>
            <person name="Ishige T."/>
            <person name="Mura K."/>
            <person name="Hori T."/>
            <person name="Tamura T."/>
        </authorList>
    </citation>
    <scope>NUCLEOTIDE SEQUENCE [LARGE SCALE GENOMIC DNA]</scope>
    <source>
        <strain evidence="8 9">Ca-7</strain>
    </source>
</reference>
<keyword evidence="2 6" id="KW-0812">Transmembrane</keyword>
<feature type="compositionally biased region" description="Polar residues" evidence="5">
    <location>
        <begin position="1"/>
        <end position="16"/>
    </location>
</feature>
<evidence type="ECO:0000256" key="2">
    <source>
        <dbReference type="ARBA" id="ARBA00022692"/>
    </source>
</evidence>
<keyword evidence="4 6" id="KW-0472">Membrane</keyword>